<keyword evidence="3" id="KW-1185">Reference proteome</keyword>
<dbReference type="Proteomes" id="UP000828390">
    <property type="component" value="Unassembled WGS sequence"/>
</dbReference>
<gene>
    <name evidence="2" type="ORF">DPMN_167300</name>
</gene>
<organism evidence="2 3">
    <name type="scientific">Dreissena polymorpha</name>
    <name type="common">Zebra mussel</name>
    <name type="synonym">Mytilus polymorpha</name>
    <dbReference type="NCBI Taxonomy" id="45954"/>
    <lineage>
        <taxon>Eukaryota</taxon>
        <taxon>Metazoa</taxon>
        <taxon>Spiralia</taxon>
        <taxon>Lophotrochozoa</taxon>
        <taxon>Mollusca</taxon>
        <taxon>Bivalvia</taxon>
        <taxon>Autobranchia</taxon>
        <taxon>Heteroconchia</taxon>
        <taxon>Euheterodonta</taxon>
        <taxon>Imparidentia</taxon>
        <taxon>Neoheterodontei</taxon>
        <taxon>Myida</taxon>
        <taxon>Dreissenoidea</taxon>
        <taxon>Dreissenidae</taxon>
        <taxon>Dreissena</taxon>
    </lineage>
</organism>
<evidence type="ECO:0000313" key="3">
    <source>
        <dbReference type="Proteomes" id="UP000828390"/>
    </source>
</evidence>
<dbReference type="AlphaFoldDB" id="A0A9D4EYJ3"/>
<reference evidence="2" key="2">
    <citation type="submission" date="2020-11" db="EMBL/GenBank/DDBJ databases">
        <authorList>
            <person name="McCartney M.A."/>
            <person name="Auch B."/>
            <person name="Kono T."/>
            <person name="Mallez S."/>
            <person name="Becker A."/>
            <person name="Gohl D.M."/>
            <person name="Silverstein K.A.T."/>
            <person name="Koren S."/>
            <person name="Bechman K.B."/>
            <person name="Herman A."/>
            <person name="Abrahante J.E."/>
            <person name="Garbe J."/>
        </authorList>
    </citation>
    <scope>NUCLEOTIDE SEQUENCE</scope>
    <source>
        <strain evidence="2">Duluth1</strain>
        <tissue evidence="2">Whole animal</tissue>
    </source>
</reference>
<feature type="compositionally biased region" description="Polar residues" evidence="1">
    <location>
        <begin position="1"/>
        <end position="11"/>
    </location>
</feature>
<comment type="caution">
    <text evidence="2">The sequence shown here is derived from an EMBL/GenBank/DDBJ whole genome shotgun (WGS) entry which is preliminary data.</text>
</comment>
<evidence type="ECO:0000256" key="1">
    <source>
        <dbReference type="SAM" id="MobiDB-lite"/>
    </source>
</evidence>
<sequence length="84" mass="9251">MEFYNAESNAILSPPTYPTVPNDYSESVPKHRSQQSLLSSVYKEHGFQHMSTASYVAYPVAQDNQTGGQQLGLNILSAAMNTLQ</sequence>
<proteinExistence type="predicted"/>
<dbReference type="EMBL" id="JAIWYP010000008">
    <property type="protein sequence ID" value="KAH3789129.1"/>
    <property type="molecule type" value="Genomic_DNA"/>
</dbReference>
<evidence type="ECO:0000313" key="2">
    <source>
        <dbReference type="EMBL" id="KAH3789129.1"/>
    </source>
</evidence>
<name>A0A9D4EYJ3_DREPO</name>
<protein>
    <submittedName>
        <fullName evidence="2">Uncharacterized protein</fullName>
    </submittedName>
</protein>
<feature type="region of interest" description="Disordered" evidence="1">
    <location>
        <begin position="1"/>
        <end position="35"/>
    </location>
</feature>
<reference evidence="2" key="1">
    <citation type="journal article" date="2019" name="bioRxiv">
        <title>The Genome of the Zebra Mussel, Dreissena polymorpha: A Resource for Invasive Species Research.</title>
        <authorList>
            <person name="McCartney M.A."/>
            <person name="Auch B."/>
            <person name="Kono T."/>
            <person name="Mallez S."/>
            <person name="Zhang Y."/>
            <person name="Obille A."/>
            <person name="Becker A."/>
            <person name="Abrahante J.E."/>
            <person name="Garbe J."/>
            <person name="Badalamenti J.P."/>
            <person name="Herman A."/>
            <person name="Mangelson H."/>
            <person name="Liachko I."/>
            <person name="Sullivan S."/>
            <person name="Sone E.D."/>
            <person name="Koren S."/>
            <person name="Silverstein K.A.T."/>
            <person name="Beckman K.B."/>
            <person name="Gohl D.M."/>
        </authorList>
    </citation>
    <scope>NUCLEOTIDE SEQUENCE</scope>
    <source>
        <strain evidence="2">Duluth1</strain>
        <tissue evidence="2">Whole animal</tissue>
    </source>
</reference>
<accession>A0A9D4EYJ3</accession>